<organism evidence="2 3">
    <name type="scientific">Pseudodonghicola flavimaris</name>
    <dbReference type="NCBI Taxonomy" id="3050036"/>
    <lineage>
        <taxon>Bacteria</taxon>
        <taxon>Pseudomonadati</taxon>
        <taxon>Pseudomonadota</taxon>
        <taxon>Alphaproteobacteria</taxon>
        <taxon>Rhodobacterales</taxon>
        <taxon>Paracoccaceae</taxon>
        <taxon>Pseudodonghicola</taxon>
    </lineage>
</organism>
<evidence type="ECO:0000256" key="1">
    <source>
        <dbReference type="SAM" id="MobiDB-lite"/>
    </source>
</evidence>
<feature type="compositionally biased region" description="Basic and acidic residues" evidence="1">
    <location>
        <begin position="36"/>
        <end position="55"/>
    </location>
</feature>
<comment type="caution">
    <text evidence="2">The sequence shown here is derived from an EMBL/GenBank/DDBJ whole genome shotgun (WGS) entry which is preliminary data.</text>
</comment>
<dbReference type="EMBL" id="JASNJD010000009">
    <property type="protein sequence ID" value="MDK3018695.1"/>
    <property type="molecule type" value="Genomic_DNA"/>
</dbReference>
<accession>A0ABT7F2H4</accession>
<dbReference type="Pfam" id="PF18856">
    <property type="entry name" value="baeRF_family12"/>
    <property type="match status" value="1"/>
</dbReference>
<dbReference type="Proteomes" id="UP001243757">
    <property type="component" value="Unassembled WGS sequence"/>
</dbReference>
<evidence type="ECO:0000313" key="2">
    <source>
        <dbReference type="EMBL" id="MDK3018695.1"/>
    </source>
</evidence>
<sequence length="148" mass="16579">MPELTNGTWVVVADGEKALLMRNLTDHADPNFEVIAREDHPEVPQDADRPGRRADGGPNQMSAMEAADWHVLVRERFAKELAALLYAHAHRGAFDRLVIAADPKLLGQLREELHSEVRRRVVAEIPKTLTNHPRPKIESELKAALDAM</sequence>
<proteinExistence type="predicted"/>
<dbReference type="InterPro" id="IPR041374">
    <property type="entry name" value="BaeRF_family12"/>
</dbReference>
<reference evidence="2 3" key="1">
    <citation type="submission" date="2023-05" db="EMBL/GenBank/DDBJ databases">
        <title>Pseudodonghicola sp. nov.</title>
        <authorList>
            <person name="Huang J."/>
        </authorList>
    </citation>
    <scope>NUCLEOTIDE SEQUENCE [LARGE SCALE GENOMIC DNA]</scope>
    <source>
        <strain evidence="2 3">IC7</strain>
    </source>
</reference>
<evidence type="ECO:0000313" key="3">
    <source>
        <dbReference type="Proteomes" id="UP001243757"/>
    </source>
</evidence>
<keyword evidence="3" id="KW-1185">Reference proteome</keyword>
<feature type="region of interest" description="Disordered" evidence="1">
    <location>
        <begin position="36"/>
        <end position="60"/>
    </location>
</feature>
<protein>
    <submittedName>
        <fullName evidence="2">Host attachment family protein</fullName>
    </submittedName>
</protein>
<name>A0ABT7F2H4_9RHOB</name>
<gene>
    <name evidence="2" type="ORF">QO033_13510</name>
</gene>
<dbReference type="RefSeq" id="WP_284481504.1">
    <property type="nucleotide sequence ID" value="NZ_JASNJD010000009.1"/>
</dbReference>